<sequence>MFGLLKFLLLTLWLIGLSQGRSIAARDWQERPTPDPTMFENKSLLENEIHMNDIDYM</sequence>
<protein>
    <submittedName>
        <fullName evidence="2">Uncharacterized protein</fullName>
    </submittedName>
</protein>
<feature type="chain" id="PRO_5006388046" evidence="1">
    <location>
        <begin position="21"/>
        <end position="57"/>
    </location>
</feature>
<reference evidence="2 3" key="1">
    <citation type="journal article" date="2007" name="Nature">
        <title>Evolution of genes and genomes on the Drosophila phylogeny.</title>
        <authorList>
            <consortium name="Drosophila 12 Genomes Consortium"/>
            <person name="Clark A.G."/>
            <person name="Eisen M.B."/>
            <person name="Smith D.R."/>
            <person name="Bergman C.M."/>
            <person name="Oliver B."/>
            <person name="Markow T.A."/>
            <person name="Kaufman T.C."/>
            <person name="Kellis M."/>
            <person name="Gelbart W."/>
            <person name="Iyer V.N."/>
            <person name="Pollard D.A."/>
            <person name="Sackton T.B."/>
            <person name="Larracuente A.M."/>
            <person name="Singh N.D."/>
            <person name="Abad J.P."/>
            <person name="Abt D.N."/>
            <person name="Adryan B."/>
            <person name="Aguade M."/>
            <person name="Akashi H."/>
            <person name="Anderson W.W."/>
            <person name="Aquadro C.F."/>
            <person name="Ardell D.H."/>
            <person name="Arguello R."/>
            <person name="Artieri C.G."/>
            <person name="Barbash D.A."/>
            <person name="Barker D."/>
            <person name="Barsanti P."/>
            <person name="Batterham P."/>
            <person name="Batzoglou S."/>
            <person name="Begun D."/>
            <person name="Bhutkar A."/>
            <person name="Blanco E."/>
            <person name="Bosak S.A."/>
            <person name="Bradley R.K."/>
            <person name="Brand A.D."/>
            <person name="Brent M.R."/>
            <person name="Brooks A.N."/>
            <person name="Brown R.H."/>
            <person name="Butlin R.K."/>
            <person name="Caggese C."/>
            <person name="Calvi B.R."/>
            <person name="Bernardo de Carvalho A."/>
            <person name="Caspi A."/>
            <person name="Castrezana S."/>
            <person name="Celniker S.E."/>
            <person name="Chang J.L."/>
            <person name="Chapple C."/>
            <person name="Chatterji S."/>
            <person name="Chinwalla A."/>
            <person name="Civetta A."/>
            <person name="Clifton S.W."/>
            <person name="Comeron J.M."/>
            <person name="Costello J.C."/>
            <person name="Coyne J.A."/>
            <person name="Daub J."/>
            <person name="David R.G."/>
            <person name="Delcher A.L."/>
            <person name="Delehaunty K."/>
            <person name="Do C.B."/>
            <person name="Ebling H."/>
            <person name="Edwards K."/>
            <person name="Eickbush T."/>
            <person name="Evans J.D."/>
            <person name="Filipski A."/>
            <person name="Findeiss S."/>
            <person name="Freyhult E."/>
            <person name="Fulton L."/>
            <person name="Fulton R."/>
            <person name="Garcia A.C."/>
            <person name="Gardiner A."/>
            <person name="Garfield D.A."/>
            <person name="Garvin B.E."/>
            <person name="Gibson G."/>
            <person name="Gilbert D."/>
            <person name="Gnerre S."/>
            <person name="Godfrey J."/>
            <person name="Good R."/>
            <person name="Gotea V."/>
            <person name="Gravely B."/>
            <person name="Greenberg A.J."/>
            <person name="Griffiths-Jones S."/>
            <person name="Gross S."/>
            <person name="Guigo R."/>
            <person name="Gustafson E.A."/>
            <person name="Haerty W."/>
            <person name="Hahn M.W."/>
            <person name="Halligan D.L."/>
            <person name="Halpern A.L."/>
            <person name="Halter G.M."/>
            <person name="Han M.V."/>
            <person name="Heger A."/>
            <person name="Hillier L."/>
            <person name="Hinrichs A.S."/>
            <person name="Holmes I."/>
            <person name="Hoskins R.A."/>
            <person name="Hubisz M.J."/>
            <person name="Hultmark D."/>
            <person name="Huntley M.A."/>
            <person name="Jaffe D.B."/>
            <person name="Jagadeeshan S."/>
            <person name="Jeck W.R."/>
            <person name="Johnson J."/>
            <person name="Jones C.D."/>
            <person name="Jordan W.C."/>
            <person name="Karpen G.H."/>
            <person name="Kataoka E."/>
            <person name="Keightley P.D."/>
            <person name="Kheradpour P."/>
            <person name="Kirkness E.F."/>
            <person name="Koerich L.B."/>
            <person name="Kristiansen K."/>
            <person name="Kudrna D."/>
            <person name="Kulathinal R.J."/>
            <person name="Kumar S."/>
            <person name="Kwok R."/>
            <person name="Lander E."/>
            <person name="Langley C.H."/>
            <person name="Lapoint R."/>
            <person name="Lazzaro B.P."/>
            <person name="Lee S.J."/>
            <person name="Levesque L."/>
            <person name="Li R."/>
            <person name="Lin C.F."/>
            <person name="Lin M.F."/>
            <person name="Lindblad-Toh K."/>
            <person name="Llopart A."/>
            <person name="Long M."/>
            <person name="Low L."/>
            <person name="Lozovsky E."/>
            <person name="Lu J."/>
            <person name="Luo M."/>
            <person name="Machado C.A."/>
            <person name="Makalowski W."/>
            <person name="Marzo M."/>
            <person name="Matsuda M."/>
            <person name="Matzkin L."/>
            <person name="McAllister B."/>
            <person name="McBride C.S."/>
            <person name="McKernan B."/>
            <person name="McKernan K."/>
            <person name="Mendez-Lago M."/>
            <person name="Minx P."/>
            <person name="Mollenhauer M.U."/>
            <person name="Montooth K."/>
            <person name="Mount S.M."/>
            <person name="Mu X."/>
            <person name="Myers E."/>
            <person name="Negre B."/>
            <person name="Newfeld S."/>
            <person name="Nielsen R."/>
            <person name="Noor M.A."/>
            <person name="O'Grady P."/>
            <person name="Pachter L."/>
            <person name="Papaceit M."/>
            <person name="Parisi M.J."/>
            <person name="Parisi M."/>
            <person name="Parts L."/>
            <person name="Pedersen J.S."/>
            <person name="Pesole G."/>
            <person name="Phillippy A.M."/>
            <person name="Ponting C.P."/>
            <person name="Pop M."/>
            <person name="Porcelli D."/>
            <person name="Powell J.R."/>
            <person name="Prohaska S."/>
            <person name="Pruitt K."/>
            <person name="Puig M."/>
            <person name="Quesneville H."/>
            <person name="Ram K.R."/>
            <person name="Rand D."/>
            <person name="Rasmussen M.D."/>
            <person name="Reed L.K."/>
            <person name="Reenan R."/>
            <person name="Reily A."/>
            <person name="Remington K.A."/>
            <person name="Rieger T.T."/>
            <person name="Ritchie M.G."/>
            <person name="Robin C."/>
            <person name="Rogers Y.H."/>
            <person name="Rohde C."/>
            <person name="Rozas J."/>
            <person name="Rubenfield M.J."/>
            <person name="Ruiz A."/>
            <person name="Russo S."/>
            <person name="Salzberg S.L."/>
            <person name="Sanchez-Gracia A."/>
            <person name="Saranga D.J."/>
            <person name="Sato H."/>
            <person name="Schaeffer S.W."/>
            <person name="Schatz M.C."/>
            <person name="Schlenke T."/>
            <person name="Schwartz R."/>
            <person name="Segarra C."/>
            <person name="Singh R.S."/>
            <person name="Sirot L."/>
            <person name="Sirota M."/>
            <person name="Sisneros N.B."/>
            <person name="Smith C.D."/>
            <person name="Smith T.F."/>
            <person name="Spieth J."/>
            <person name="Stage D.E."/>
            <person name="Stark A."/>
            <person name="Stephan W."/>
            <person name="Strausberg R.L."/>
            <person name="Strempel S."/>
            <person name="Sturgill D."/>
            <person name="Sutton G."/>
            <person name="Sutton G.G."/>
            <person name="Tao W."/>
            <person name="Teichmann S."/>
            <person name="Tobari Y.N."/>
            <person name="Tomimura Y."/>
            <person name="Tsolas J.M."/>
            <person name="Valente V.L."/>
            <person name="Venter E."/>
            <person name="Venter J.C."/>
            <person name="Vicario S."/>
            <person name="Vieira F.G."/>
            <person name="Vilella A.J."/>
            <person name="Villasante A."/>
            <person name="Walenz B."/>
            <person name="Wang J."/>
            <person name="Wasserman M."/>
            <person name="Watts T."/>
            <person name="Wilson D."/>
            <person name="Wilson R.K."/>
            <person name="Wing R.A."/>
            <person name="Wolfner M.F."/>
            <person name="Wong A."/>
            <person name="Wong G.K."/>
            <person name="Wu C.I."/>
            <person name="Wu G."/>
            <person name="Yamamoto D."/>
            <person name="Yang H.P."/>
            <person name="Yang S.P."/>
            <person name="Yorke J.A."/>
            <person name="Yoshida K."/>
            <person name="Zdobnov E."/>
            <person name="Zhang P."/>
            <person name="Zhang Y."/>
            <person name="Zimin A.V."/>
            <person name="Baldwin J."/>
            <person name="Abdouelleil A."/>
            <person name="Abdulkadir J."/>
            <person name="Abebe A."/>
            <person name="Abera B."/>
            <person name="Abreu J."/>
            <person name="Acer S.C."/>
            <person name="Aftuck L."/>
            <person name="Alexander A."/>
            <person name="An P."/>
            <person name="Anderson E."/>
            <person name="Anderson S."/>
            <person name="Arachi H."/>
            <person name="Azer M."/>
            <person name="Bachantsang P."/>
            <person name="Barry A."/>
            <person name="Bayul T."/>
            <person name="Berlin A."/>
            <person name="Bessette D."/>
            <person name="Bloom T."/>
            <person name="Blye J."/>
            <person name="Boguslavskiy L."/>
            <person name="Bonnet C."/>
            <person name="Boukhgalter B."/>
            <person name="Bourzgui I."/>
            <person name="Brown A."/>
            <person name="Cahill P."/>
            <person name="Channer S."/>
            <person name="Cheshatsang Y."/>
            <person name="Chuda L."/>
            <person name="Citroen M."/>
            <person name="Collymore A."/>
            <person name="Cooke P."/>
            <person name="Costello M."/>
            <person name="D'Aco K."/>
            <person name="Daza R."/>
            <person name="De Haan G."/>
            <person name="DeGray S."/>
            <person name="DeMaso C."/>
            <person name="Dhargay N."/>
            <person name="Dooley K."/>
            <person name="Dooley E."/>
            <person name="Doricent M."/>
            <person name="Dorje P."/>
            <person name="Dorjee K."/>
            <person name="Dupes A."/>
            <person name="Elong R."/>
            <person name="Falk J."/>
            <person name="Farina A."/>
            <person name="Faro S."/>
            <person name="Ferguson D."/>
            <person name="Fisher S."/>
            <person name="Foley C.D."/>
            <person name="Franke A."/>
            <person name="Friedrich D."/>
            <person name="Gadbois L."/>
            <person name="Gearin G."/>
            <person name="Gearin C.R."/>
            <person name="Giannoukos G."/>
            <person name="Goode T."/>
            <person name="Graham J."/>
            <person name="Grandbois E."/>
            <person name="Grewal S."/>
            <person name="Gyaltsen K."/>
            <person name="Hafez N."/>
            <person name="Hagos B."/>
            <person name="Hall J."/>
            <person name="Henson C."/>
            <person name="Hollinger A."/>
            <person name="Honan T."/>
            <person name="Huard M.D."/>
            <person name="Hughes L."/>
            <person name="Hurhula B."/>
            <person name="Husby M.E."/>
            <person name="Kamat A."/>
            <person name="Kanga B."/>
            <person name="Kashin S."/>
            <person name="Khazanovich D."/>
            <person name="Kisner P."/>
            <person name="Lance K."/>
            <person name="Lara M."/>
            <person name="Lee W."/>
            <person name="Lennon N."/>
            <person name="Letendre F."/>
            <person name="LeVine R."/>
            <person name="Lipovsky A."/>
            <person name="Liu X."/>
            <person name="Liu J."/>
            <person name="Liu S."/>
            <person name="Lokyitsang T."/>
            <person name="Lokyitsang Y."/>
            <person name="Lubonja R."/>
            <person name="Lui A."/>
            <person name="MacDonald P."/>
            <person name="Magnisalis V."/>
            <person name="Maru K."/>
            <person name="Matthews C."/>
            <person name="McCusker W."/>
            <person name="McDonough S."/>
            <person name="Mehta T."/>
            <person name="Meldrim J."/>
            <person name="Meneus L."/>
            <person name="Mihai O."/>
            <person name="Mihalev A."/>
            <person name="Mihova T."/>
            <person name="Mittelman R."/>
            <person name="Mlenga V."/>
            <person name="Montmayeur A."/>
            <person name="Mulrain L."/>
            <person name="Navidi A."/>
            <person name="Naylor J."/>
            <person name="Negash T."/>
            <person name="Nguyen T."/>
            <person name="Nguyen N."/>
            <person name="Nicol R."/>
            <person name="Norbu C."/>
            <person name="Norbu N."/>
            <person name="Novod N."/>
            <person name="O'Neill B."/>
            <person name="Osman S."/>
            <person name="Markiewicz E."/>
            <person name="Oyono O.L."/>
            <person name="Patti C."/>
            <person name="Phunkhang P."/>
            <person name="Pierre F."/>
            <person name="Priest M."/>
            <person name="Raghuraman S."/>
            <person name="Rege F."/>
            <person name="Reyes R."/>
            <person name="Rise C."/>
            <person name="Rogov P."/>
            <person name="Ross K."/>
            <person name="Ryan E."/>
            <person name="Settipalli S."/>
            <person name="Shea T."/>
            <person name="Sherpa N."/>
            <person name="Shi L."/>
            <person name="Shih D."/>
            <person name="Sparrow T."/>
            <person name="Spaulding J."/>
            <person name="Stalker J."/>
            <person name="Stange-Thomann N."/>
            <person name="Stavropoulos S."/>
            <person name="Stone C."/>
            <person name="Strader C."/>
            <person name="Tesfaye S."/>
            <person name="Thomson T."/>
            <person name="Thoulutsang Y."/>
            <person name="Thoulutsang D."/>
            <person name="Topham K."/>
            <person name="Topping I."/>
            <person name="Tsamla T."/>
            <person name="Vassiliev H."/>
            <person name="Vo A."/>
            <person name="Wangchuk T."/>
            <person name="Wangdi T."/>
            <person name="Weiand M."/>
            <person name="Wilkinson J."/>
            <person name="Wilson A."/>
            <person name="Yadav S."/>
            <person name="Young G."/>
            <person name="Yu Q."/>
            <person name="Zembek L."/>
            <person name="Zhong D."/>
            <person name="Zimmer A."/>
            <person name="Zwirko Z."/>
            <person name="Jaffe D.B."/>
            <person name="Alvarez P."/>
            <person name="Brockman W."/>
            <person name="Butler J."/>
            <person name="Chin C."/>
            <person name="Gnerre S."/>
            <person name="Grabherr M."/>
            <person name="Kleber M."/>
            <person name="Mauceli E."/>
            <person name="MacCallum I."/>
        </authorList>
    </citation>
    <scope>NUCLEOTIDE SEQUENCE [LARGE SCALE GENOMIC DNA]</scope>
    <source>
        <strain evidence="3">Tucson 15081-1352.22</strain>
    </source>
</reference>
<dbReference type="EMBL" id="CH933808">
    <property type="protein sequence ID" value="KRG04280.1"/>
    <property type="molecule type" value="Genomic_DNA"/>
</dbReference>
<proteinExistence type="predicted"/>
<feature type="signal peptide" evidence="1">
    <location>
        <begin position="1"/>
        <end position="20"/>
    </location>
</feature>
<dbReference type="AlphaFoldDB" id="A0A0Q9XK65"/>
<organism evidence="2 3">
    <name type="scientific">Drosophila mojavensis</name>
    <name type="common">Fruit fly</name>
    <dbReference type="NCBI Taxonomy" id="7230"/>
    <lineage>
        <taxon>Eukaryota</taxon>
        <taxon>Metazoa</taxon>
        <taxon>Ecdysozoa</taxon>
        <taxon>Arthropoda</taxon>
        <taxon>Hexapoda</taxon>
        <taxon>Insecta</taxon>
        <taxon>Pterygota</taxon>
        <taxon>Neoptera</taxon>
        <taxon>Endopterygota</taxon>
        <taxon>Diptera</taxon>
        <taxon>Brachycera</taxon>
        <taxon>Muscomorpha</taxon>
        <taxon>Ephydroidea</taxon>
        <taxon>Drosophilidae</taxon>
        <taxon>Drosophila</taxon>
    </lineage>
</organism>
<evidence type="ECO:0000256" key="1">
    <source>
        <dbReference type="SAM" id="SignalP"/>
    </source>
</evidence>
<evidence type="ECO:0000313" key="3">
    <source>
        <dbReference type="Proteomes" id="UP000009192"/>
    </source>
</evidence>
<dbReference type="Proteomes" id="UP000009192">
    <property type="component" value="Unassembled WGS sequence"/>
</dbReference>
<name>A0A0Q9XK65_DROMO</name>
<keyword evidence="3" id="KW-1185">Reference proteome</keyword>
<accession>A0A0Q9XK65</accession>
<gene>
    <name evidence="2" type="primary">Dmoj\GI25753</name>
    <name evidence="2" type="ORF">Dmoj_GI25753</name>
</gene>
<dbReference type="InParanoid" id="A0A0Q9XK65"/>
<keyword evidence="1" id="KW-0732">Signal</keyword>
<dbReference type="KEGG" id="dmo:Dmoj_GI25753"/>
<evidence type="ECO:0000313" key="2">
    <source>
        <dbReference type="EMBL" id="KRG04280.1"/>
    </source>
</evidence>